<reference evidence="2" key="1">
    <citation type="submission" date="2018-10" db="EMBL/GenBank/DDBJ databases">
        <authorList>
            <person name="Aoki K."/>
        </authorList>
    </citation>
    <scope>NUCLEOTIDE SEQUENCE</scope>
</reference>
<dbReference type="Pfam" id="PF00581">
    <property type="entry name" value="Rhodanese"/>
    <property type="match status" value="1"/>
</dbReference>
<proteinExistence type="predicted"/>
<gene>
    <name evidence="2" type="ORF">MNB_ARC-1_1117</name>
</gene>
<protein>
    <recommendedName>
        <fullName evidence="1">Rhodanese domain-containing protein</fullName>
    </recommendedName>
</protein>
<name>A0A3B1DWV8_9ZZZZ</name>
<dbReference type="AlphaFoldDB" id="A0A3B1DWV8"/>
<dbReference type="Gene3D" id="3.40.250.10">
    <property type="entry name" value="Rhodanese-like domain"/>
    <property type="match status" value="1"/>
</dbReference>
<evidence type="ECO:0000259" key="1">
    <source>
        <dbReference type="PROSITE" id="PS50206"/>
    </source>
</evidence>
<accession>A0A3B1DWV8</accession>
<dbReference type="InterPro" id="IPR050229">
    <property type="entry name" value="GlpE_sulfurtransferase"/>
</dbReference>
<dbReference type="EMBL" id="UOYO01000018">
    <property type="protein sequence ID" value="VAY86954.1"/>
    <property type="molecule type" value="Genomic_DNA"/>
</dbReference>
<dbReference type="InterPro" id="IPR036873">
    <property type="entry name" value="Rhodanese-like_dom_sf"/>
</dbReference>
<dbReference type="PROSITE" id="PS50206">
    <property type="entry name" value="RHODANESE_3"/>
    <property type="match status" value="1"/>
</dbReference>
<dbReference type="CDD" id="cd00158">
    <property type="entry name" value="RHOD"/>
    <property type="match status" value="1"/>
</dbReference>
<evidence type="ECO:0000313" key="2">
    <source>
        <dbReference type="EMBL" id="VAY86954.1"/>
    </source>
</evidence>
<sequence>MVKEFTFKDIKDMKVSIEKFIELFNEDKAILLDIRMPFETAVWGVKFSLEIPYNELANRLNELPKDKKIVCACPHEYRASMAKEYLRFKGFNTGTLNGGLLELMSSLKGANAKDIKLK</sequence>
<dbReference type="PANTHER" id="PTHR43031">
    <property type="entry name" value="FAD-DEPENDENT OXIDOREDUCTASE"/>
    <property type="match status" value="1"/>
</dbReference>
<organism evidence="2">
    <name type="scientific">hydrothermal vent metagenome</name>
    <dbReference type="NCBI Taxonomy" id="652676"/>
    <lineage>
        <taxon>unclassified sequences</taxon>
        <taxon>metagenomes</taxon>
        <taxon>ecological metagenomes</taxon>
    </lineage>
</organism>
<dbReference type="SUPFAM" id="SSF52821">
    <property type="entry name" value="Rhodanese/Cell cycle control phosphatase"/>
    <property type="match status" value="1"/>
</dbReference>
<dbReference type="SMART" id="SM00450">
    <property type="entry name" value="RHOD"/>
    <property type="match status" value="1"/>
</dbReference>
<dbReference type="PANTHER" id="PTHR43031:SF1">
    <property type="entry name" value="PYRIDINE NUCLEOTIDE-DISULPHIDE OXIDOREDUCTASE"/>
    <property type="match status" value="1"/>
</dbReference>
<feature type="domain" description="Rhodanese" evidence="1">
    <location>
        <begin position="25"/>
        <end position="108"/>
    </location>
</feature>
<dbReference type="InterPro" id="IPR001763">
    <property type="entry name" value="Rhodanese-like_dom"/>
</dbReference>